<evidence type="ECO:0000313" key="1">
    <source>
        <dbReference type="EMBL" id="GMN38476.1"/>
    </source>
</evidence>
<evidence type="ECO:0000313" key="2">
    <source>
        <dbReference type="Proteomes" id="UP001187192"/>
    </source>
</evidence>
<protein>
    <submittedName>
        <fullName evidence="1">Uncharacterized protein</fullName>
    </submittedName>
</protein>
<dbReference type="EMBL" id="BTGU01000008">
    <property type="protein sequence ID" value="GMN38476.1"/>
    <property type="molecule type" value="Genomic_DNA"/>
</dbReference>
<gene>
    <name evidence="1" type="ORF">TIFTF001_007708</name>
</gene>
<name>A0AA88A756_FICCA</name>
<comment type="caution">
    <text evidence="1">The sequence shown here is derived from an EMBL/GenBank/DDBJ whole genome shotgun (WGS) entry which is preliminary data.</text>
</comment>
<keyword evidence="2" id="KW-1185">Reference proteome</keyword>
<dbReference type="AlphaFoldDB" id="A0AA88A756"/>
<proteinExistence type="predicted"/>
<organism evidence="1 2">
    <name type="scientific">Ficus carica</name>
    <name type="common">Common fig</name>
    <dbReference type="NCBI Taxonomy" id="3494"/>
    <lineage>
        <taxon>Eukaryota</taxon>
        <taxon>Viridiplantae</taxon>
        <taxon>Streptophyta</taxon>
        <taxon>Embryophyta</taxon>
        <taxon>Tracheophyta</taxon>
        <taxon>Spermatophyta</taxon>
        <taxon>Magnoliopsida</taxon>
        <taxon>eudicotyledons</taxon>
        <taxon>Gunneridae</taxon>
        <taxon>Pentapetalae</taxon>
        <taxon>rosids</taxon>
        <taxon>fabids</taxon>
        <taxon>Rosales</taxon>
        <taxon>Moraceae</taxon>
        <taxon>Ficeae</taxon>
        <taxon>Ficus</taxon>
    </lineage>
</organism>
<accession>A0AA88A756</accession>
<sequence length="85" mass="9417">MSGCWVDGSLFCRLGEREADKRKEKEIRGESSCAGDFTAAAKRAGRRQSRRGYCVSPHDYGVVGLLISSLRSFGLSLVDCEWQGR</sequence>
<dbReference type="Proteomes" id="UP001187192">
    <property type="component" value="Unassembled WGS sequence"/>
</dbReference>
<reference evidence="1" key="1">
    <citation type="submission" date="2023-07" db="EMBL/GenBank/DDBJ databases">
        <title>draft genome sequence of fig (Ficus carica).</title>
        <authorList>
            <person name="Takahashi T."/>
            <person name="Nishimura K."/>
        </authorList>
    </citation>
    <scope>NUCLEOTIDE SEQUENCE</scope>
</reference>